<evidence type="ECO:0000313" key="3">
    <source>
        <dbReference type="Proteomes" id="UP000188481"/>
    </source>
</evidence>
<gene>
    <name evidence="2" type="ORF">BKK54_05045</name>
</gene>
<organism evidence="2 3">
    <name type="scientific">Rodentibacter genomosp. 1</name>
    <dbReference type="NCBI Taxonomy" id="1908264"/>
    <lineage>
        <taxon>Bacteria</taxon>
        <taxon>Pseudomonadati</taxon>
        <taxon>Pseudomonadota</taxon>
        <taxon>Gammaproteobacteria</taxon>
        <taxon>Pasteurellales</taxon>
        <taxon>Pasteurellaceae</taxon>
        <taxon>Rodentibacter</taxon>
    </lineage>
</organism>
<protein>
    <submittedName>
        <fullName evidence="2">Uncharacterized protein</fullName>
    </submittedName>
</protein>
<comment type="caution">
    <text evidence="2">The sequence shown here is derived from an EMBL/GenBank/DDBJ whole genome shotgun (WGS) entry which is preliminary data.</text>
</comment>
<dbReference type="RefSeq" id="WP_077542058.1">
    <property type="nucleotide sequence ID" value="NZ_MLHN01000009.1"/>
</dbReference>
<dbReference type="Proteomes" id="UP000188481">
    <property type="component" value="Unassembled WGS sequence"/>
</dbReference>
<proteinExistence type="predicted"/>
<feature type="repeat" description="TPR" evidence="1">
    <location>
        <begin position="126"/>
        <end position="159"/>
    </location>
</feature>
<name>A0A1V3J5X1_9PAST</name>
<evidence type="ECO:0000313" key="2">
    <source>
        <dbReference type="EMBL" id="OOF50454.1"/>
    </source>
</evidence>
<dbReference type="AlphaFoldDB" id="A0A1V3J5X1"/>
<evidence type="ECO:0000256" key="1">
    <source>
        <dbReference type="PROSITE-ProRule" id="PRU00339"/>
    </source>
</evidence>
<keyword evidence="1" id="KW-0802">TPR repeat</keyword>
<dbReference type="InterPro" id="IPR006597">
    <property type="entry name" value="Sel1-like"/>
</dbReference>
<dbReference type="InterPro" id="IPR011990">
    <property type="entry name" value="TPR-like_helical_dom_sf"/>
</dbReference>
<sequence>MGDEEQKKEAEFYLAMLSYYSRSEIEKQDGLNKMQSLASENYSPALVFLGDDLARYLVRDNDSLGRARAYYEKEWNLGEENREYTSSDILIKIYHTYSQEEKKYMYHLLERARCGELSGSWYDDEIYCSRDLADIYVEVGKYDKARTIYEKILEYEMDNMHSLSGLAQIYYKGLGIRQDLEKAKEYYGKLCDLKKQEYCDLFREVNEKIR</sequence>
<dbReference type="EMBL" id="MLHN01000009">
    <property type="protein sequence ID" value="OOF50454.1"/>
    <property type="molecule type" value="Genomic_DNA"/>
</dbReference>
<dbReference type="STRING" id="1908264.BKK54_05045"/>
<dbReference type="Gene3D" id="1.25.40.10">
    <property type="entry name" value="Tetratricopeptide repeat domain"/>
    <property type="match status" value="1"/>
</dbReference>
<dbReference type="SMART" id="SM00671">
    <property type="entry name" value="SEL1"/>
    <property type="match status" value="1"/>
</dbReference>
<keyword evidence="3" id="KW-1185">Reference proteome</keyword>
<reference evidence="2 3" key="1">
    <citation type="submission" date="2016-10" db="EMBL/GenBank/DDBJ databases">
        <title>Rodentibacter gen. nov. and new species.</title>
        <authorList>
            <person name="Christensen H."/>
        </authorList>
    </citation>
    <scope>NUCLEOTIDE SEQUENCE [LARGE SCALE GENOMIC DNA]</scope>
    <source>
        <strain evidence="3">ppn416</strain>
    </source>
</reference>
<dbReference type="InterPro" id="IPR019734">
    <property type="entry name" value="TPR_rpt"/>
</dbReference>
<accession>A0A1V3J5X1</accession>
<dbReference type="SUPFAM" id="SSF81901">
    <property type="entry name" value="HCP-like"/>
    <property type="match status" value="1"/>
</dbReference>
<dbReference type="PROSITE" id="PS50005">
    <property type="entry name" value="TPR"/>
    <property type="match status" value="1"/>
</dbReference>